<dbReference type="AlphaFoldDB" id="A0A9W7FY26"/>
<keyword evidence="5" id="KW-0489">Methyltransferase</keyword>
<dbReference type="EMBL" id="BRYA01000553">
    <property type="protein sequence ID" value="GMI22663.1"/>
    <property type="molecule type" value="Genomic_DNA"/>
</dbReference>
<evidence type="ECO:0000256" key="9">
    <source>
        <dbReference type="ARBA" id="ARBA00022884"/>
    </source>
</evidence>
<evidence type="ECO:0000256" key="4">
    <source>
        <dbReference type="ARBA" id="ARBA00022552"/>
    </source>
</evidence>
<evidence type="ECO:0000256" key="2">
    <source>
        <dbReference type="ARBA" id="ARBA00008115"/>
    </source>
</evidence>
<evidence type="ECO:0000256" key="1">
    <source>
        <dbReference type="ARBA" id="ARBA00004604"/>
    </source>
</evidence>
<reference evidence="13" key="1">
    <citation type="journal article" date="2023" name="Commun. Biol.">
        <title>Genome analysis of Parmales, the sister group of diatoms, reveals the evolutionary specialization of diatoms from phago-mixotrophs to photoautotrophs.</title>
        <authorList>
            <person name="Ban H."/>
            <person name="Sato S."/>
            <person name="Yoshikawa S."/>
            <person name="Yamada K."/>
            <person name="Nakamura Y."/>
            <person name="Ichinomiya M."/>
            <person name="Sato N."/>
            <person name="Blanc-Mathieu R."/>
            <person name="Endo H."/>
            <person name="Kuwata A."/>
            <person name="Ogata H."/>
        </authorList>
    </citation>
    <scope>NUCLEOTIDE SEQUENCE [LARGE SCALE GENOMIC DNA]</scope>
</reference>
<dbReference type="SUPFAM" id="SSF75217">
    <property type="entry name" value="alpha/beta knot"/>
    <property type="match status" value="1"/>
</dbReference>
<evidence type="ECO:0008006" key="14">
    <source>
        <dbReference type="Google" id="ProtNLM"/>
    </source>
</evidence>
<keyword evidence="8" id="KW-0699">rRNA-binding</keyword>
<evidence type="ECO:0000256" key="5">
    <source>
        <dbReference type="ARBA" id="ARBA00022603"/>
    </source>
</evidence>
<dbReference type="InterPro" id="IPR029026">
    <property type="entry name" value="tRNA_m1G_MTases_N"/>
</dbReference>
<evidence type="ECO:0000313" key="12">
    <source>
        <dbReference type="EMBL" id="GMI22663.1"/>
    </source>
</evidence>
<keyword evidence="3" id="KW-0690">Ribosome biogenesis</keyword>
<evidence type="ECO:0000256" key="3">
    <source>
        <dbReference type="ARBA" id="ARBA00022517"/>
    </source>
</evidence>
<proteinExistence type="inferred from homology"/>
<evidence type="ECO:0000256" key="11">
    <source>
        <dbReference type="SAM" id="MobiDB-lite"/>
    </source>
</evidence>
<dbReference type="GO" id="GO:0019843">
    <property type="term" value="F:rRNA binding"/>
    <property type="evidence" value="ECO:0007669"/>
    <property type="project" value="UniProtKB-KW"/>
</dbReference>
<accession>A0A9W7FY26</accession>
<dbReference type="InterPro" id="IPR005304">
    <property type="entry name" value="Rbsml_bgen_MeTrfase_EMG1/NEP1"/>
</dbReference>
<keyword evidence="10" id="KW-0539">Nucleus</keyword>
<feature type="region of interest" description="Disordered" evidence="11">
    <location>
        <begin position="1"/>
        <end position="21"/>
    </location>
</feature>
<evidence type="ECO:0000256" key="7">
    <source>
        <dbReference type="ARBA" id="ARBA00022691"/>
    </source>
</evidence>
<sequence length="238" mass="26576">MSNKRKASSIDSDSSDDEEGDQSKIIFLLDDAKLETVKTRKGDFELLNCDDHRDLCRKWKKDPKMYRPDITHQMLLTLIDSPLNKANRMQIYIRTTNNVLIYVHPSIRIPRTFKRFSGLMVQLLHKMKIKSTTGTTLLKVIRNDFGSKLGGARCVGLEVDGDLYSPLSLARRLLTPKSSSDSPVGDVAFVLGAMASDNITTERNPYVTDVYKISEYNLSGAAAAARIAGAVESFWGIV</sequence>
<dbReference type="FunFam" id="3.40.1280.10:FF:000003">
    <property type="entry name" value="Ribosomal RNA small subunit methyltransferase"/>
    <property type="match status" value="1"/>
</dbReference>
<keyword evidence="4" id="KW-0698">rRNA processing</keyword>
<evidence type="ECO:0000313" key="13">
    <source>
        <dbReference type="Proteomes" id="UP001165065"/>
    </source>
</evidence>
<protein>
    <recommendedName>
        <fullName evidence="14">Ribosomal RNA small subunit methyltransferase NEP1</fullName>
    </recommendedName>
</protein>
<dbReference type="Gene3D" id="3.40.1280.10">
    <property type="match status" value="1"/>
</dbReference>
<dbReference type="PANTHER" id="PTHR12636">
    <property type="entry name" value="NEP1/MRA1"/>
    <property type="match status" value="1"/>
</dbReference>
<dbReference type="Pfam" id="PF03587">
    <property type="entry name" value="EMG1"/>
    <property type="match status" value="1"/>
</dbReference>
<evidence type="ECO:0000256" key="8">
    <source>
        <dbReference type="ARBA" id="ARBA00022730"/>
    </source>
</evidence>
<evidence type="ECO:0000256" key="6">
    <source>
        <dbReference type="ARBA" id="ARBA00022679"/>
    </source>
</evidence>
<dbReference type="PANTHER" id="PTHR12636:SF5">
    <property type="entry name" value="RIBOSOMAL RNA SMALL SUBUNIT METHYLTRANSFERASE NEP1"/>
    <property type="match status" value="1"/>
</dbReference>
<name>A0A9W7FY26_9STRA</name>
<keyword evidence="7" id="KW-0949">S-adenosyl-L-methionine</keyword>
<gene>
    <name evidence="12" type="ORF">TrCOL_g11386</name>
</gene>
<dbReference type="Proteomes" id="UP001165065">
    <property type="component" value="Unassembled WGS sequence"/>
</dbReference>
<dbReference type="GO" id="GO:0070475">
    <property type="term" value="P:rRNA base methylation"/>
    <property type="evidence" value="ECO:0007669"/>
    <property type="project" value="InterPro"/>
</dbReference>
<keyword evidence="13" id="KW-1185">Reference proteome</keyword>
<dbReference type="CDD" id="cd18088">
    <property type="entry name" value="Nep1-like"/>
    <property type="match status" value="1"/>
</dbReference>
<dbReference type="GO" id="GO:0070037">
    <property type="term" value="F:rRNA (pseudouridine) methyltransferase activity"/>
    <property type="evidence" value="ECO:0007669"/>
    <property type="project" value="InterPro"/>
</dbReference>
<dbReference type="InterPro" id="IPR029028">
    <property type="entry name" value="Alpha/beta_knot_MTases"/>
</dbReference>
<dbReference type="OrthoDB" id="269804at2759"/>
<keyword evidence="9" id="KW-0694">RNA-binding</keyword>
<comment type="subcellular location">
    <subcellularLocation>
        <location evidence="1">Nucleus</location>
        <location evidence="1">Nucleolus</location>
    </subcellularLocation>
</comment>
<comment type="similarity">
    <text evidence="2">Belongs to the class IV-like SAM-binding methyltransferase superfamily. RNA methyltransferase NEP1 family.</text>
</comment>
<keyword evidence="6" id="KW-0808">Transferase</keyword>
<dbReference type="GO" id="GO:0032040">
    <property type="term" value="C:small-subunit processome"/>
    <property type="evidence" value="ECO:0007669"/>
    <property type="project" value="TreeGrafter"/>
</dbReference>
<organism evidence="12 13">
    <name type="scientific">Triparma columacea</name>
    <dbReference type="NCBI Taxonomy" id="722753"/>
    <lineage>
        <taxon>Eukaryota</taxon>
        <taxon>Sar</taxon>
        <taxon>Stramenopiles</taxon>
        <taxon>Ochrophyta</taxon>
        <taxon>Bolidophyceae</taxon>
        <taxon>Parmales</taxon>
        <taxon>Triparmaceae</taxon>
        <taxon>Triparma</taxon>
    </lineage>
</organism>
<comment type="caution">
    <text evidence="12">The sequence shown here is derived from an EMBL/GenBank/DDBJ whole genome shotgun (WGS) entry which is preliminary data.</text>
</comment>
<evidence type="ECO:0000256" key="10">
    <source>
        <dbReference type="ARBA" id="ARBA00023242"/>
    </source>
</evidence>